<accession>A0A060YBY2</accession>
<feature type="transmembrane region" description="Helical" evidence="5">
    <location>
        <begin position="87"/>
        <end position="107"/>
    </location>
</feature>
<evidence type="ECO:0000256" key="2">
    <source>
        <dbReference type="ARBA" id="ARBA00022692"/>
    </source>
</evidence>
<dbReference type="GO" id="GO:0000821">
    <property type="term" value="P:regulation of arginine metabolic process"/>
    <property type="evidence" value="ECO:0007669"/>
    <property type="project" value="TreeGrafter"/>
</dbReference>
<dbReference type="InterPro" id="IPR002293">
    <property type="entry name" value="AA/rel_permease1"/>
</dbReference>
<feature type="transmembrane region" description="Helical" evidence="5">
    <location>
        <begin position="7"/>
        <end position="30"/>
    </location>
</feature>
<protein>
    <recommendedName>
        <fullName evidence="8">Amino acid permease/ SLC12A domain-containing protein</fullName>
    </recommendedName>
</protein>
<keyword evidence="2 5" id="KW-0812">Transmembrane</keyword>
<dbReference type="Pfam" id="PF13520">
    <property type="entry name" value="AA_permease_2"/>
    <property type="match status" value="1"/>
</dbReference>
<evidence type="ECO:0000256" key="5">
    <source>
        <dbReference type="SAM" id="Phobius"/>
    </source>
</evidence>
<dbReference type="PaxDb" id="8022-A0A060YBY2"/>
<evidence type="ECO:0000313" key="7">
    <source>
        <dbReference type="Proteomes" id="UP000193380"/>
    </source>
</evidence>
<dbReference type="Proteomes" id="UP000193380">
    <property type="component" value="Unassembled WGS sequence"/>
</dbReference>
<organism evidence="6 7">
    <name type="scientific">Oncorhynchus mykiss</name>
    <name type="common">Rainbow trout</name>
    <name type="synonym">Salmo gairdneri</name>
    <dbReference type="NCBI Taxonomy" id="8022"/>
    <lineage>
        <taxon>Eukaryota</taxon>
        <taxon>Metazoa</taxon>
        <taxon>Chordata</taxon>
        <taxon>Craniata</taxon>
        <taxon>Vertebrata</taxon>
        <taxon>Euteleostomi</taxon>
        <taxon>Actinopterygii</taxon>
        <taxon>Neopterygii</taxon>
        <taxon>Teleostei</taxon>
        <taxon>Protacanthopterygii</taxon>
        <taxon>Salmoniformes</taxon>
        <taxon>Salmonidae</taxon>
        <taxon>Salmoninae</taxon>
        <taxon>Oncorhynchus</taxon>
    </lineage>
</organism>
<dbReference type="GO" id="GO:0015174">
    <property type="term" value="F:basic amino acid transmembrane transporter activity"/>
    <property type="evidence" value="ECO:0007669"/>
    <property type="project" value="TreeGrafter"/>
</dbReference>
<keyword evidence="3 5" id="KW-1133">Transmembrane helix</keyword>
<evidence type="ECO:0000256" key="1">
    <source>
        <dbReference type="ARBA" id="ARBA00004141"/>
    </source>
</evidence>
<dbReference type="PANTHER" id="PTHR11785:SF517">
    <property type="entry name" value="SI:DKEYP-120H9.1"/>
    <property type="match status" value="1"/>
</dbReference>
<evidence type="ECO:0008006" key="8">
    <source>
        <dbReference type="Google" id="ProtNLM"/>
    </source>
</evidence>
<name>A0A060YBY2_ONCMY</name>
<dbReference type="Gene3D" id="1.20.1740.10">
    <property type="entry name" value="Amino acid/polyamine transporter I"/>
    <property type="match status" value="1"/>
</dbReference>
<gene>
    <name evidence="6" type="ORF">GSONMT00031995001</name>
</gene>
<evidence type="ECO:0000256" key="4">
    <source>
        <dbReference type="ARBA" id="ARBA00023136"/>
    </source>
</evidence>
<evidence type="ECO:0000256" key="3">
    <source>
        <dbReference type="ARBA" id="ARBA00022989"/>
    </source>
</evidence>
<keyword evidence="4 5" id="KW-0472">Membrane</keyword>
<reference evidence="6" key="1">
    <citation type="journal article" date="2014" name="Nat. Commun.">
        <title>The rainbow trout genome provides novel insights into evolution after whole-genome duplication in vertebrates.</title>
        <authorList>
            <person name="Berthelot C."/>
            <person name="Brunet F."/>
            <person name="Chalopin D."/>
            <person name="Juanchich A."/>
            <person name="Bernard M."/>
            <person name="Noel B."/>
            <person name="Bento P."/>
            <person name="Da Silva C."/>
            <person name="Labadie K."/>
            <person name="Alberti A."/>
            <person name="Aury J.M."/>
            <person name="Louis A."/>
            <person name="Dehais P."/>
            <person name="Bardou P."/>
            <person name="Montfort J."/>
            <person name="Klopp C."/>
            <person name="Cabau C."/>
            <person name="Gaspin C."/>
            <person name="Thorgaard G.H."/>
            <person name="Boussaha M."/>
            <person name="Quillet E."/>
            <person name="Guyomard R."/>
            <person name="Galiana D."/>
            <person name="Bobe J."/>
            <person name="Volff J.N."/>
            <person name="Genet C."/>
            <person name="Wincker P."/>
            <person name="Jaillon O."/>
            <person name="Roest Crollius H."/>
            <person name="Guiguen Y."/>
        </authorList>
    </citation>
    <scope>NUCLEOTIDE SEQUENCE [LARGE SCALE GENOMIC DNA]</scope>
</reference>
<reference evidence="6" key="2">
    <citation type="submission" date="2014-03" db="EMBL/GenBank/DDBJ databases">
        <authorList>
            <person name="Genoscope - CEA"/>
        </authorList>
    </citation>
    <scope>NUCLEOTIDE SEQUENCE</scope>
</reference>
<dbReference type="GO" id="GO:0015179">
    <property type="term" value="F:L-amino acid transmembrane transporter activity"/>
    <property type="evidence" value="ECO:0007669"/>
    <property type="project" value="TreeGrafter"/>
</dbReference>
<evidence type="ECO:0000313" key="6">
    <source>
        <dbReference type="EMBL" id="CDQ86650.1"/>
    </source>
</evidence>
<dbReference type="PANTHER" id="PTHR11785">
    <property type="entry name" value="AMINO ACID TRANSPORTER"/>
    <property type="match status" value="1"/>
</dbReference>
<proteinExistence type="predicted"/>
<dbReference type="AlphaFoldDB" id="A0A060YBY2"/>
<dbReference type="GO" id="GO:0016020">
    <property type="term" value="C:membrane"/>
    <property type="evidence" value="ECO:0007669"/>
    <property type="project" value="UniProtKB-SubCell"/>
</dbReference>
<comment type="subcellular location">
    <subcellularLocation>
        <location evidence="1">Membrane</location>
        <topology evidence="1">Multi-pass membrane protein</topology>
    </subcellularLocation>
</comment>
<dbReference type="EMBL" id="FR907410">
    <property type="protein sequence ID" value="CDQ86650.1"/>
    <property type="molecule type" value="Genomic_DNA"/>
</dbReference>
<dbReference type="InterPro" id="IPR050598">
    <property type="entry name" value="AminoAcid_Transporter"/>
</dbReference>
<dbReference type="STRING" id="8022.A0A060YBY2"/>
<feature type="transmembrane region" description="Helical" evidence="5">
    <location>
        <begin position="56"/>
        <end position="75"/>
    </location>
</feature>
<sequence length="132" mass="14417">MKVKWGAILQVVSTVAKVLALIVIIIAGMIKLGQGQTQNFEDLFKDSKVNPGDMALALYAALYSYSGWDALNFITEEIKNPKRNLPLAIGISMPIVTVIYILTNIAYYTVMDAGTVLASDAVAMVSYTLLWI</sequence>